<evidence type="ECO:0000256" key="1">
    <source>
        <dbReference type="ARBA" id="ARBA00011245"/>
    </source>
</evidence>
<sequence>MTTGNPEPARGRRHVLAVLAFAAGLIGLLACQPAGATGWNLTDLLAGFSRVTDASADYTEVRHSSFVDVPLVSHGRLVYRAPGYLAKTGEGGGYVVQGNVAEILGSDPPRRVQLDDYPPLAALIAALRATLSGNAAVLHRYFKPELSGDAAAWRLRLLPLQASLNQAIEQIELYGSGNRLRRVEVAQSGGDRSRLTLSRLVVHERKPAS</sequence>
<gene>
    <name evidence="5" type="ORF">BJI67_01075</name>
</gene>
<evidence type="ECO:0000256" key="3">
    <source>
        <dbReference type="ARBA" id="ARBA00022729"/>
    </source>
</evidence>
<dbReference type="CDD" id="cd16325">
    <property type="entry name" value="LolA"/>
    <property type="match status" value="1"/>
</dbReference>
<dbReference type="Pfam" id="PF19574">
    <property type="entry name" value="LolA_3"/>
    <property type="match status" value="1"/>
</dbReference>
<dbReference type="Gene3D" id="2.50.20.10">
    <property type="entry name" value="Lipoprotein localisation LolA/LolB/LppX"/>
    <property type="match status" value="1"/>
</dbReference>
<evidence type="ECO:0000256" key="4">
    <source>
        <dbReference type="ARBA" id="ARBA00022927"/>
    </source>
</evidence>
<dbReference type="RefSeq" id="WP_070071445.1">
    <property type="nucleotide sequence ID" value="NZ_CP017448.1"/>
</dbReference>
<comment type="subunit">
    <text evidence="1">Monomer.</text>
</comment>
<dbReference type="AlphaFoldDB" id="A0A1D8K4F8"/>
<dbReference type="EMBL" id="CP017448">
    <property type="protein sequence ID" value="AOV15845.1"/>
    <property type="molecule type" value="Genomic_DNA"/>
</dbReference>
<dbReference type="InterPro" id="IPR006311">
    <property type="entry name" value="TAT_signal"/>
</dbReference>
<evidence type="ECO:0000313" key="6">
    <source>
        <dbReference type="Proteomes" id="UP000095342"/>
    </source>
</evidence>
<dbReference type="GO" id="GO:0015031">
    <property type="term" value="P:protein transport"/>
    <property type="evidence" value="ECO:0007669"/>
    <property type="project" value="UniProtKB-KW"/>
</dbReference>
<accession>A0A1D8K4F8</accession>
<dbReference type="PROSITE" id="PS51318">
    <property type="entry name" value="TAT"/>
    <property type="match status" value="1"/>
</dbReference>
<evidence type="ECO:0000256" key="2">
    <source>
        <dbReference type="ARBA" id="ARBA00022448"/>
    </source>
</evidence>
<evidence type="ECO:0000313" key="5">
    <source>
        <dbReference type="EMBL" id="AOV15845.1"/>
    </source>
</evidence>
<keyword evidence="2" id="KW-0813">Transport</keyword>
<proteinExistence type="predicted"/>
<keyword evidence="4" id="KW-0653">Protein transport</keyword>
<organism evidence="5 6">
    <name type="scientific">Acidihalobacter aeolianus</name>
    <dbReference type="NCBI Taxonomy" id="2792603"/>
    <lineage>
        <taxon>Bacteria</taxon>
        <taxon>Pseudomonadati</taxon>
        <taxon>Pseudomonadota</taxon>
        <taxon>Gammaproteobacteria</taxon>
        <taxon>Chromatiales</taxon>
        <taxon>Ectothiorhodospiraceae</taxon>
        <taxon>Acidihalobacter</taxon>
    </lineage>
</organism>
<dbReference type="InterPro" id="IPR029046">
    <property type="entry name" value="LolA/LolB/LppX"/>
</dbReference>
<dbReference type="SUPFAM" id="SSF89392">
    <property type="entry name" value="Prokaryotic lipoproteins and lipoprotein localization factors"/>
    <property type="match status" value="1"/>
</dbReference>
<dbReference type="KEGG" id="aaeo:BJI67_01075"/>
<keyword evidence="6" id="KW-1185">Reference proteome</keyword>
<reference evidence="5 6" key="1">
    <citation type="submission" date="2016-09" db="EMBL/GenBank/DDBJ databases">
        <title>Acidihalobacter prosperus V6 (DSM14174).</title>
        <authorList>
            <person name="Khaleque H.N."/>
            <person name="Ramsay J.P."/>
            <person name="Murphy R.J.T."/>
            <person name="Kaksonen A.H."/>
            <person name="Boxall N.J."/>
            <person name="Watkin E.L.J."/>
        </authorList>
    </citation>
    <scope>NUCLEOTIDE SEQUENCE [LARGE SCALE GENOMIC DNA]</scope>
    <source>
        <strain evidence="5 6">V6</strain>
    </source>
</reference>
<dbReference type="Proteomes" id="UP000095342">
    <property type="component" value="Chromosome"/>
</dbReference>
<protein>
    <recommendedName>
        <fullName evidence="7">Outer membrane lipoprotein carrier protein LolA</fullName>
    </recommendedName>
</protein>
<name>A0A1D8K4F8_9GAMM</name>
<dbReference type="InterPro" id="IPR004564">
    <property type="entry name" value="OM_lipoprot_carrier_LolA-like"/>
</dbReference>
<keyword evidence="3" id="KW-0732">Signal</keyword>
<evidence type="ECO:0008006" key="7">
    <source>
        <dbReference type="Google" id="ProtNLM"/>
    </source>
</evidence>